<reference evidence="1 2" key="1">
    <citation type="submission" date="2021-03" db="EMBL/GenBank/DDBJ databases">
        <title>Genomic Encyclopedia of Type Strains, Phase IV (KMG-IV): sequencing the most valuable type-strain genomes for metagenomic binning, comparative biology and taxonomic classification.</title>
        <authorList>
            <person name="Goeker M."/>
        </authorList>
    </citation>
    <scope>NUCLEOTIDE SEQUENCE [LARGE SCALE GENOMIC DNA]</scope>
    <source>
        <strain evidence="1 2">DSM 40499</strain>
    </source>
</reference>
<proteinExistence type="predicted"/>
<name>A0ABS4LXL7_9ACTN</name>
<keyword evidence="2" id="KW-1185">Reference proteome</keyword>
<organism evidence="1 2">
    <name type="scientific">Streptomyces griseochromogenes</name>
    <dbReference type="NCBI Taxonomy" id="68214"/>
    <lineage>
        <taxon>Bacteria</taxon>
        <taxon>Bacillati</taxon>
        <taxon>Actinomycetota</taxon>
        <taxon>Actinomycetes</taxon>
        <taxon>Kitasatosporales</taxon>
        <taxon>Streptomycetaceae</taxon>
        <taxon>Streptomyces</taxon>
    </lineage>
</organism>
<gene>
    <name evidence="1" type="ORF">J2Z21_005157</name>
</gene>
<evidence type="ECO:0000313" key="2">
    <source>
        <dbReference type="Proteomes" id="UP001519309"/>
    </source>
</evidence>
<dbReference type="RefSeq" id="WP_159399924.1">
    <property type="nucleotide sequence ID" value="NZ_CP016279.1"/>
</dbReference>
<dbReference type="Proteomes" id="UP001519309">
    <property type="component" value="Unassembled WGS sequence"/>
</dbReference>
<protein>
    <submittedName>
        <fullName evidence="1">Uncharacterized protein</fullName>
    </submittedName>
</protein>
<evidence type="ECO:0000313" key="1">
    <source>
        <dbReference type="EMBL" id="MBP2052175.1"/>
    </source>
</evidence>
<accession>A0ABS4LXL7</accession>
<comment type="caution">
    <text evidence="1">The sequence shown here is derived from an EMBL/GenBank/DDBJ whole genome shotgun (WGS) entry which is preliminary data.</text>
</comment>
<dbReference type="EMBL" id="JAGGLP010000010">
    <property type="protein sequence ID" value="MBP2052175.1"/>
    <property type="molecule type" value="Genomic_DNA"/>
</dbReference>
<sequence length="84" mass="8648">MPPAPSGRCRHLARPGVVLVHCAGVMGLGFDTVVIPDAGTEAAVHSTAAALRVTCCITITRARKRGWSSVGRAAGCRTTRGLHG</sequence>